<feature type="region of interest" description="Disordered" evidence="1">
    <location>
        <begin position="561"/>
        <end position="616"/>
    </location>
</feature>
<evidence type="ECO:0000259" key="2">
    <source>
        <dbReference type="PROSITE" id="PS51186"/>
    </source>
</evidence>
<dbReference type="PANTHER" id="PTHR24216:SF65">
    <property type="entry name" value="PAXILLIN-LIKE PROTEIN 1"/>
    <property type="match status" value="1"/>
</dbReference>
<dbReference type="InterPro" id="IPR000182">
    <property type="entry name" value="GNAT_dom"/>
</dbReference>
<accession>A0A0M0JPG9</accession>
<dbReference type="PANTHER" id="PTHR24216">
    <property type="entry name" value="PAXILLIN-RELATED"/>
    <property type="match status" value="1"/>
</dbReference>
<gene>
    <name evidence="3" type="ORF">Ctob_003190</name>
</gene>
<proteinExistence type="predicted"/>
<dbReference type="PROSITE" id="PS51186">
    <property type="entry name" value="GNAT"/>
    <property type="match status" value="1"/>
</dbReference>
<comment type="caution">
    <text evidence="3">The sequence shown here is derived from an EMBL/GenBank/DDBJ whole genome shotgun (WGS) entry which is preliminary data.</text>
</comment>
<evidence type="ECO:0000256" key="1">
    <source>
        <dbReference type="SAM" id="MobiDB-lite"/>
    </source>
</evidence>
<feature type="region of interest" description="Disordered" evidence="1">
    <location>
        <begin position="456"/>
        <end position="480"/>
    </location>
</feature>
<dbReference type="Gene3D" id="2.170.270.10">
    <property type="entry name" value="SET domain"/>
    <property type="match status" value="1"/>
</dbReference>
<feature type="compositionally biased region" description="Low complexity" evidence="1">
    <location>
        <begin position="470"/>
        <end position="480"/>
    </location>
</feature>
<name>A0A0M0JPG9_9EUKA</name>
<keyword evidence="4" id="KW-1185">Reference proteome</keyword>
<protein>
    <recommendedName>
        <fullName evidence="2">N-acetyltransferase domain-containing protein</fullName>
    </recommendedName>
</protein>
<dbReference type="Gene3D" id="3.40.630.30">
    <property type="match status" value="1"/>
</dbReference>
<reference evidence="4" key="1">
    <citation type="journal article" date="2015" name="PLoS Genet.">
        <title>Genome Sequence and Transcriptome Analyses of Chrysochromulina tobin: Metabolic Tools for Enhanced Algal Fitness in the Prominent Order Prymnesiales (Haptophyceae).</title>
        <authorList>
            <person name="Hovde B.T."/>
            <person name="Deodato C.R."/>
            <person name="Hunsperger H.M."/>
            <person name="Ryken S.A."/>
            <person name="Yost W."/>
            <person name="Jha R.K."/>
            <person name="Patterson J."/>
            <person name="Monnat R.J. Jr."/>
            <person name="Barlow S.B."/>
            <person name="Starkenburg S.R."/>
            <person name="Cattolico R.A."/>
        </authorList>
    </citation>
    <scope>NUCLEOTIDE SEQUENCE</scope>
    <source>
        <strain evidence="4">CCMP291</strain>
    </source>
</reference>
<dbReference type="AlphaFoldDB" id="A0A0M0JPG9"/>
<sequence length="1175" mass="119425">MIDAPAAPSVSAGDNTQIDAAPTLAPATASDASLSIVAAPEPETDPDYDEALGAAVAAAAIEEALQASGSHRVAASVSRKSSRVDPRKTSPLDVLACADRVVPGGPGLTYTVGGAEAGGVDAERVLREVEIDDAALNLTGPFLVCRRIALFRSGRVVAAAVFELHAAANVLEIPIFASSRAHRQQGNGSVLLALLVELAVRHLNAKVLVVSATNESRRFWLSMGLHVAAHCPPPVSAALRYLKAHGYVAMGFFSSTTQMAKALPPAVSEAGELVKMALQRAASKTAISRNGLSAARVADVLGYADLAAGTPSFVLERASGARVPLGYGAAGACQSGVQPWRLQAFERTEGGGAGVGVSGWGEPGWGVRCSTALEKGQVVVEVTGEWLNEEAHKNRTDVRFMLPLDDKTARREGLAPTFLDLREAGSLARLVSVCVEAPNLELLLIPTGVAAPMPAPLKPAPMPTPPPPAASTDGATAEAAEGDVPMADGAAPETASSSAAVMHALDAALEDATVVAAPAAPPAPALAPSMPMQVLTTAPVPPMLVRAYLVARHDIPPMVELTWAGPSGHTARQPASSAPPEPSRKQPSRPSRKRASAKLESDPRTSPAKRLSIAPLPPVPKRELSRLLAQFACMPPSRAAMQPSPMRRAAAAAAVTGLAAATSADQTPPAAATDGVVSTVVSAAEEALVRRWLARAEVGANSGIVHLASLLLTHVLCETDDADDPHDDAKDATDAAGAPNGELSMAATSPAVDGFGWLLRSMPAAHRARLGNRILDLVALMDDGPCRAHGMGSAAAAAAIAIGGGSSGCGRWPLAVAMSVIELQIAAATAATESARSAAGGGRVFAGDGLTALADRLAVMVARMRWSQPGPSTPRTGVRAAGRLGVQLDVQEDEQAMCDHVPASAARLWLRLGWARAQSDELRGRAAASIDSLRACKSLLLHAPAFLGTVRPVPLLGPPCVIEASMLAAAEGRQAERRLLQEAHAALAAVEVQCGACVGGEWVSKLRVKDEAAAGEGALRCFAAWEEALAAAATKARTLLFKAAAAEPSAVPGTGPAAESSLEPGAEPGSSTAAAVASGARAVAAAAQLIASDDAALPVALALLHTCWVGVCTAPPAAAPTADAIAPAAALAPLLGVYDDALHGALGVCARAAALPDEPIEVSAQAASAMLGAEA</sequence>
<feature type="region of interest" description="Disordered" evidence="1">
    <location>
        <begin position="1"/>
        <end position="31"/>
    </location>
</feature>
<feature type="compositionally biased region" description="Pro residues" evidence="1">
    <location>
        <begin position="456"/>
        <end position="469"/>
    </location>
</feature>
<feature type="region of interest" description="Disordered" evidence="1">
    <location>
        <begin position="723"/>
        <end position="745"/>
    </location>
</feature>
<feature type="region of interest" description="Disordered" evidence="1">
    <location>
        <begin position="1049"/>
        <end position="1070"/>
    </location>
</feature>
<evidence type="ECO:0000313" key="4">
    <source>
        <dbReference type="Proteomes" id="UP000037460"/>
    </source>
</evidence>
<dbReference type="SUPFAM" id="SSF55729">
    <property type="entry name" value="Acyl-CoA N-acyltransferases (Nat)"/>
    <property type="match status" value="1"/>
</dbReference>
<organism evidence="3 4">
    <name type="scientific">Chrysochromulina tobinii</name>
    <dbReference type="NCBI Taxonomy" id="1460289"/>
    <lineage>
        <taxon>Eukaryota</taxon>
        <taxon>Haptista</taxon>
        <taxon>Haptophyta</taxon>
        <taxon>Prymnesiophyceae</taxon>
        <taxon>Prymnesiales</taxon>
        <taxon>Chrysochromulinaceae</taxon>
        <taxon>Chrysochromulina</taxon>
    </lineage>
</organism>
<dbReference type="GO" id="GO:0016747">
    <property type="term" value="F:acyltransferase activity, transferring groups other than amino-acyl groups"/>
    <property type="evidence" value="ECO:0007669"/>
    <property type="project" value="InterPro"/>
</dbReference>
<evidence type="ECO:0000313" key="3">
    <source>
        <dbReference type="EMBL" id="KOO28415.1"/>
    </source>
</evidence>
<dbReference type="Proteomes" id="UP000037460">
    <property type="component" value="Unassembled WGS sequence"/>
</dbReference>
<dbReference type="InterPro" id="IPR046341">
    <property type="entry name" value="SET_dom_sf"/>
</dbReference>
<dbReference type="InterPro" id="IPR016181">
    <property type="entry name" value="Acyl_CoA_acyltransferase"/>
</dbReference>
<dbReference type="EMBL" id="JWZX01002572">
    <property type="protein sequence ID" value="KOO28415.1"/>
    <property type="molecule type" value="Genomic_DNA"/>
</dbReference>
<feature type="compositionally biased region" description="Basic residues" evidence="1">
    <location>
        <begin position="586"/>
        <end position="596"/>
    </location>
</feature>
<feature type="domain" description="N-acetyltransferase" evidence="2">
    <location>
        <begin position="110"/>
        <end position="246"/>
    </location>
</feature>
<dbReference type="SUPFAM" id="SSF82199">
    <property type="entry name" value="SET domain"/>
    <property type="match status" value="1"/>
</dbReference>